<keyword evidence="3" id="KW-1185">Reference proteome</keyword>
<feature type="compositionally biased region" description="Polar residues" evidence="1">
    <location>
        <begin position="100"/>
        <end position="110"/>
    </location>
</feature>
<feature type="region of interest" description="Disordered" evidence="1">
    <location>
        <begin position="214"/>
        <end position="242"/>
    </location>
</feature>
<sequence>MSYTSIDTSHERTEKYYNYGLEAGMGQSASRPKKQPEAPPQEEEGWGLFHHGPAISGPEQNSPPGDRTPENTEHAPGEDEIQHGSTSQAEDATQEDENQIEPTASHVSDSAQHEQDKKSDSLDEEPDRSAETTAHGDNTGAETGNVQTSESTSATERETGDQGADLAKDDPRVPDRPHKPAVPVSARQPVPSHPADDTPYSWFDMVIDLDHPEPLGPTGYFPGPSTMPDLPPLGPRTSIQML</sequence>
<dbReference type="Proteomes" id="UP000054466">
    <property type="component" value="Unassembled WGS sequence"/>
</dbReference>
<dbReference type="AlphaFoldDB" id="A0A0D2BAL6"/>
<protein>
    <submittedName>
        <fullName evidence="2">Uncharacterized protein</fullName>
    </submittedName>
</protein>
<dbReference type="GeneID" id="27340573"/>
<feature type="compositionally biased region" description="Basic and acidic residues" evidence="1">
    <location>
        <begin position="67"/>
        <end position="82"/>
    </location>
</feature>
<gene>
    <name evidence="2" type="ORF">PV07_01379</name>
</gene>
<evidence type="ECO:0000256" key="1">
    <source>
        <dbReference type="SAM" id="MobiDB-lite"/>
    </source>
</evidence>
<feature type="compositionally biased region" description="Polar residues" evidence="1">
    <location>
        <begin position="131"/>
        <end position="147"/>
    </location>
</feature>
<dbReference type="VEuPathDB" id="FungiDB:PV07_01379"/>
<dbReference type="RefSeq" id="XP_016254823.1">
    <property type="nucleotide sequence ID" value="XM_016387895.1"/>
</dbReference>
<name>A0A0D2BAL6_9EURO</name>
<feature type="compositionally biased region" description="Basic and acidic residues" evidence="1">
    <location>
        <begin position="111"/>
        <end position="121"/>
    </location>
</feature>
<reference evidence="2 3" key="1">
    <citation type="submission" date="2015-01" db="EMBL/GenBank/DDBJ databases">
        <title>The Genome Sequence of Cladophialophora immunda CBS83496.</title>
        <authorList>
            <consortium name="The Broad Institute Genomics Platform"/>
            <person name="Cuomo C."/>
            <person name="de Hoog S."/>
            <person name="Gorbushina A."/>
            <person name="Stielow B."/>
            <person name="Teixiera M."/>
            <person name="Abouelleil A."/>
            <person name="Chapman S.B."/>
            <person name="Priest M."/>
            <person name="Young S.K."/>
            <person name="Wortman J."/>
            <person name="Nusbaum C."/>
            <person name="Birren B."/>
        </authorList>
    </citation>
    <scope>NUCLEOTIDE SEQUENCE [LARGE SCALE GENOMIC DNA]</scope>
    <source>
        <strain evidence="2 3">CBS 83496</strain>
    </source>
</reference>
<feature type="compositionally biased region" description="Basic and acidic residues" evidence="1">
    <location>
        <begin position="155"/>
        <end position="178"/>
    </location>
</feature>
<evidence type="ECO:0000313" key="3">
    <source>
        <dbReference type="Proteomes" id="UP000054466"/>
    </source>
</evidence>
<dbReference type="EMBL" id="KN847040">
    <property type="protein sequence ID" value="KIW34607.1"/>
    <property type="molecule type" value="Genomic_DNA"/>
</dbReference>
<organism evidence="2 3">
    <name type="scientific">Cladophialophora immunda</name>
    <dbReference type="NCBI Taxonomy" id="569365"/>
    <lineage>
        <taxon>Eukaryota</taxon>
        <taxon>Fungi</taxon>
        <taxon>Dikarya</taxon>
        <taxon>Ascomycota</taxon>
        <taxon>Pezizomycotina</taxon>
        <taxon>Eurotiomycetes</taxon>
        <taxon>Chaetothyriomycetidae</taxon>
        <taxon>Chaetothyriales</taxon>
        <taxon>Herpotrichiellaceae</taxon>
        <taxon>Cladophialophora</taxon>
    </lineage>
</organism>
<accession>A0A0D2BAL6</accession>
<dbReference type="OrthoDB" id="4150311at2759"/>
<evidence type="ECO:0000313" key="2">
    <source>
        <dbReference type="EMBL" id="KIW34607.1"/>
    </source>
</evidence>
<feature type="region of interest" description="Disordered" evidence="1">
    <location>
        <begin position="1"/>
        <end position="199"/>
    </location>
</feature>
<proteinExistence type="predicted"/>
<dbReference type="HOGENOM" id="CLU_1147090_0_0_1"/>